<dbReference type="FunFam" id="3.40.50.300:FF:000042">
    <property type="entry name" value="Maltose/maltodextrin ABC transporter, ATP-binding protein"/>
    <property type="match status" value="1"/>
</dbReference>
<reference evidence="5" key="1">
    <citation type="submission" date="2020-08" db="EMBL/GenBank/DDBJ databases">
        <title>Genome public.</title>
        <authorList>
            <person name="Liu C."/>
            <person name="Sun Q."/>
        </authorList>
    </citation>
    <scope>NUCLEOTIDE SEQUENCE</scope>
    <source>
        <strain evidence="5">NSJ-55</strain>
    </source>
</reference>
<dbReference type="Pfam" id="PF00005">
    <property type="entry name" value="ABC_tran"/>
    <property type="match status" value="1"/>
</dbReference>
<dbReference type="PANTHER" id="PTHR43875">
    <property type="entry name" value="MALTODEXTRIN IMPORT ATP-BINDING PROTEIN MSMX"/>
    <property type="match status" value="1"/>
</dbReference>
<protein>
    <submittedName>
        <fullName evidence="5">ABC transporter ATP-binding protein</fullName>
    </submittedName>
</protein>
<dbReference type="Gene3D" id="2.40.50.140">
    <property type="entry name" value="Nucleic acid-binding proteins"/>
    <property type="match status" value="1"/>
</dbReference>
<evidence type="ECO:0000313" key="6">
    <source>
        <dbReference type="Proteomes" id="UP000652477"/>
    </source>
</evidence>
<dbReference type="EMBL" id="JACOPF010000002">
    <property type="protein sequence ID" value="MBC5689411.1"/>
    <property type="molecule type" value="Genomic_DNA"/>
</dbReference>
<dbReference type="SUPFAM" id="SSF50331">
    <property type="entry name" value="MOP-like"/>
    <property type="match status" value="1"/>
</dbReference>
<dbReference type="AlphaFoldDB" id="A0A923LIQ5"/>
<accession>A0A923LIQ5</accession>
<keyword evidence="3 5" id="KW-0067">ATP-binding</keyword>
<keyword evidence="1" id="KW-0813">Transport</keyword>
<dbReference type="GO" id="GO:0055052">
    <property type="term" value="C:ATP-binding cassette (ABC) transporter complex, substrate-binding subunit-containing"/>
    <property type="evidence" value="ECO:0007669"/>
    <property type="project" value="TreeGrafter"/>
</dbReference>
<evidence type="ECO:0000256" key="3">
    <source>
        <dbReference type="ARBA" id="ARBA00022840"/>
    </source>
</evidence>
<dbReference type="PROSITE" id="PS50893">
    <property type="entry name" value="ABC_TRANSPORTER_2"/>
    <property type="match status" value="1"/>
</dbReference>
<dbReference type="InterPro" id="IPR013611">
    <property type="entry name" value="Transp-assoc_OB_typ2"/>
</dbReference>
<dbReference type="Pfam" id="PF08402">
    <property type="entry name" value="TOBE_2"/>
    <property type="match status" value="1"/>
</dbReference>
<feature type="domain" description="ABC transporter" evidence="4">
    <location>
        <begin position="7"/>
        <end position="237"/>
    </location>
</feature>
<dbReference type="SUPFAM" id="SSF52540">
    <property type="entry name" value="P-loop containing nucleoside triphosphate hydrolases"/>
    <property type="match status" value="1"/>
</dbReference>
<comment type="caution">
    <text evidence="5">The sequence shown here is derived from an EMBL/GenBank/DDBJ whole genome shotgun (WGS) entry which is preliminary data.</text>
</comment>
<name>A0A923LIQ5_9FIRM</name>
<dbReference type="RefSeq" id="WP_186876081.1">
    <property type="nucleotide sequence ID" value="NZ_JACOPF010000002.1"/>
</dbReference>
<dbReference type="GO" id="GO:0016887">
    <property type="term" value="F:ATP hydrolysis activity"/>
    <property type="evidence" value="ECO:0007669"/>
    <property type="project" value="InterPro"/>
</dbReference>
<dbReference type="GO" id="GO:0005524">
    <property type="term" value="F:ATP binding"/>
    <property type="evidence" value="ECO:0007669"/>
    <property type="project" value="UniProtKB-KW"/>
</dbReference>
<dbReference type="Gene3D" id="2.40.50.100">
    <property type="match status" value="1"/>
</dbReference>
<evidence type="ECO:0000259" key="4">
    <source>
        <dbReference type="PROSITE" id="PS50893"/>
    </source>
</evidence>
<organism evidence="5 6">
    <name type="scientific">Mediterraneibacter hominis</name>
    <dbReference type="NCBI Taxonomy" id="2763054"/>
    <lineage>
        <taxon>Bacteria</taxon>
        <taxon>Bacillati</taxon>
        <taxon>Bacillota</taxon>
        <taxon>Clostridia</taxon>
        <taxon>Lachnospirales</taxon>
        <taxon>Lachnospiraceae</taxon>
        <taxon>Mediterraneibacter</taxon>
    </lineage>
</organism>
<keyword evidence="2" id="KW-0547">Nucleotide-binding</keyword>
<dbReference type="SMART" id="SM00382">
    <property type="entry name" value="AAA"/>
    <property type="match status" value="1"/>
</dbReference>
<dbReference type="InterPro" id="IPR047641">
    <property type="entry name" value="ABC_transpr_MalK/UgpC-like"/>
</dbReference>
<dbReference type="InterPro" id="IPR003439">
    <property type="entry name" value="ABC_transporter-like_ATP-bd"/>
</dbReference>
<evidence type="ECO:0000313" key="5">
    <source>
        <dbReference type="EMBL" id="MBC5689411.1"/>
    </source>
</evidence>
<gene>
    <name evidence="5" type="ORF">H8S37_10830</name>
</gene>
<evidence type="ECO:0000256" key="2">
    <source>
        <dbReference type="ARBA" id="ARBA00022741"/>
    </source>
</evidence>
<sequence length="398" mass="45215">MANKKDIIFKNVEKTFGKTKVIEHLDLHIREGERLILLGPSGCGKSTTLRMIAGLETISSGELVMEGKCVNDVPAGKRGVSMVFQNYALYPHMTVRDNICYALKAHKEEKEEIEKRLQMVLKIFGLETYVNRKPKELSGGQRQRVALARALVKRSPYLLLDEPLSNLDAQLRLQARKELVKVHQYYHQTFIYVTHDQVEAMTLGNRIALMREGKLMMLDTPYNVYHRPANVFTAKFIGSPATNIISAVWKNGLLHCGKYSLKLPDMWEKLIIASKETEFYLGIRPEHIHLHAGLSDNSLGGEVDYIEDYGNKMGIYFRMNGEEIISVDNTIPGSSGSSVSFTPDFRHIYIFEKKSENSIGYPPELDINISAQEKMMRDILSQGSQVKMGQDEVIHVHR</sequence>
<dbReference type="GO" id="GO:0140359">
    <property type="term" value="F:ABC-type transporter activity"/>
    <property type="evidence" value="ECO:0007669"/>
    <property type="project" value="UniProtKB-ARBA"/>
</dbReference>
<evidence type="ECO:0000256" key="1">
    <source>
        <dbReference type="ARBA" id="ARBA00022448"/>
    </source>
</evidence>
<dbReference type="PANTHER" id="PTHR43875:SF1">
    <property type="entry name" value="OSMOPROTECTIVE COMPOUNDS UPTAKE ATP-BINDING PROTEIN GGTA"/>
    <property type="match status" value="1"/>
</dbReference>
<dbReference type="Gene3D" id="3.40.50.300">
    <property type="entry name" value="P-loop containing nucleotide triphosphate hydrolases"/>
    <property type="match status" value="1"/>
</dbReference>
<dbReference type="InterPro" id="IPR027417">
    <property type="entry name" value="P-loop_NTPase"/>
</dbReference>
<dbReference type="InterPro" id="IPR017871">
    <property type="entry name" value="ABC_transporter-like_CS"/>
</dbReference>
<dbReference type="PROSITE" id="PS00211">
    <property type="entry name" value="ABC_TRANSPORTER_1"/>
    <property type="match status" value="1"/>
</dbReference>
<dbReference type="Proteomes" id="UP000652477">
    <property type="component" value="Unassembled WGS sequence"/>
</dbReference>
<dbReference type="InterPro" id="IPR012340">
    <property type="entry name" value="NA-bd_OB-fold"/>
</dbReference>
<dbReference type="InterPro" id="IPR008995">
    <property type="entry name" value="Mo/tungstate-bd_C_term_dom"/>
</dbReference>
<keyword evidence="6" id="KW-1185">Reference proteome</keyword>
<dbReference type="InterPro" id="IPR003593">
    <property type="entry name" value="AAA+_ATPase"/>
</dbReference>
<proteinExistence type="predicted"/>